<comment type="subcellular location">
    <subcellularLocation>
        <location evidence="1">Mitochondrion matrix</location>
    </subcellularLocation>
</comment>
<dbReference type="Pfam" id="PF03147">
    <property type="entry name" value="FDX-ACB"/>
    <property type="match status" value="1"/>
</dbReference>
<dbReference type="InterPro" id="IPR004530">
    <property type="entry name" value="Phe-tRNA-synth_IIc_mito"/>
</dbReference>
<dbReference type="NCBIfam" id="TIGR00469">
    <property type="entry name" value="pheS_mito"/>
    <property type="match status" value="1"/>
</dbReference>
<name>A0A9W8AD81_9FUNG</name>
<evidence type="ECO:0000256" key="11">
    <source>
        <dbReference type="ARBA" id="ARBA00031194"/>
    </source>
</evidence>
<dbReference type="GO" id="GO:0004826">
    <property type="term" value="F:phenylalanine-tRNA ligase activity"/>
    <property type="evidence" value="ECO:0007669"/>
    <property type="project" value="UniProtKB-EC"/>
</dbReference>
<evidence type="ECO:0000256" key="13">
    <source>
        <dbReference type="ARBA" id="ARBA00057761"/>
    </source>
</evidence>
<dbReference type="OrthoDB" id="4457at2759"/>
<dbReference type="SUPFAM" id="SSF55681">
    <property type="entry name" value="Class II aaRS and biotin synthetases"/>
    <property type="match status" value="1"/>
</dbReference>
<dbReference type="InterPro" id="IPR045864">
    <property type="entry name" value="aa-tRNA-synth_II/BPL/LPL"/>
</dbReference>
<dbReference type="GO" id="GO:0006432">
    <property type="term" value="P:phenylalanyl-tRNA aminoacylation"/>
    <property type="evidence" value="ECO:0007669"/>
    <property type="project" value="InterPro"/>
</dbReference>
<dbReference type="InterPro" id="IPR002319">
    <property type="entry name" value="Phenylalanyl-tRNA_Synthase"/>
</dbReference>
<evidence type="ECO:0000259" key="16">
    <source>
        <dbReference type="PROSITE" id="PS50862"/>
    </source>
</evidence>
<evidence type="ECO:0000313" key="18">
    <source>
        <dbReference type="EMBL" id="KAJ1928658.1"/>
    </source>
</evidence>
<keyword evidence="10" id="KW-0030">Aminoacyl-tRNA synthetase</keyword>
<evidence type="ECO:0000256" key="2">
    <source>
        <dbReference type="ARBA" id="ARBA00008226"/>
    </source>
</evidence>
<evidence type="ECO:0000313" key="19">
    <source>
        <dbReference type="Proteomes" id="UP001150569"/>
    </source>
</evidence>
<evidence type="ECO:0000256" key="15">
    <source>
        <dbReference type="SAM" id="MobiDB-lite"/>
    </source>
</evidence>
<organism evidence="18 19">
    <name type="scientific">Tieghemiomyces parasiticus</name>
    <dbReference type="NCBI Taxonomy" id="78921"/>
    <lineage>
        <taxon>Eukaryota</taxon>
        <taxon>Fungi</taxon>
        <taxon>Fungi incertae sedis</taxon>
        <taxon>Zoopagomycota</taxon>
        <taxon>Kickxellomycotina</taxon>
        <taxon>Dimargaritomycetes</taxon>
        <taxon>Dimargaritales</taxon>
        <taxon>Dimargaritaceae</taxon>
        <taxon>Tieghemiomyces</taxon>
    </lineage>
</organism>
<dbReference type="EMBL" id="JANBPT010000064">
    <property type="protein sequence ID" value="KAJ1928658.1"/>
    <property type="molecule type" value="Genomic_DNA"/>
</dbReference>
<dbReference type="InterPro" id="IPR006195">
    <property type="entry name" value="aa-tRNA-synth_II"/>
</dbReference>
<feature type="compositionally biased region" description="Low complexity" evidence="15">
    <location>
        <begin position="42"/>
        <end position="53"/>
    </location>
</feature>
<protein>
    <recommendedName>
        <fullName evidence="14">Phenylalanine--tRNA ligase, mitochondrial</fullName>
        <ecNumber evidence="3">6.1.1.20</ecNumber>
    </recommendedName>
    <alternativeName>
        <fullName evidence="11">Phenylalanyl-tRNA synthetase</fullName>
    </alternativeName>
</protein>
<dbReference type="GO" id="GO:0000049">
    <property type="term" value="F:tRNA binding"/>
    <property type="evidence" value="ECO:0007669"/>
    <property type="project" value="InterPro"/>
</dbReference>
<dbReference type="PANTHER" id="PTHR11538">
    <property type="entry name" value="PHENYLALANYL-TRNA SYNTHETASE"/>
    <property type="match status" value="1"/>
</dbReference>
<comment type="caution">
    <text evidence="18">The sequence shown here is derived from an EMBL/GenBank/DDBJ whole genome shotgun (WGS) entry which is preliminary data.</text>
</comment>
<dbReference type="GO" id="GO:0005524">
    <property type="term" value="F:ATP binding"/>
    <property type="evidence" value="ECO:0007669"/>
    <property type="project" value="UniProtKB-KW"/>
</dbReference>
<dbReference type="SMART" id="SM00896">
    <property type="entry name" value="FDX-ACB"/>
    <property type="match status" value="1"/>
</dbReference>
<accession>A0A9W8AD81</accession>
<evidence type="ECO:0000256" key="3">
    <source>
        <dbReference type="ARBA" id="ARBA00012814"/>
    </source>
</evidence>
<keyword evidence="9" id="KW-0496">Mitochondrion</keyword>
<feature type="domain" description="Aminoacyl-transfer RNA synthetases class-II family profile" evidence="16">
    <location>
        <begin position="117"/>
        <end position="398"/>
    </location>
</feature>
<comment type="function">
    <text evidence="13">Is responsible for the charging of tRNA(Phe) with phenylalanine in mitochondrial translation.</text>
</comment>
<reference evidence="18" key="1">
    <citation type="submission" date="2022-07" db="EMBL/GenBank/DDBJ databases">
        <title>Phylogenomic reconstructions and comparative analyses of Kickxellomycotina fungi.</title>
        <authorList>
            <person name="Reynolds N.K."/>
            <person name="Stajich J.E."/>
            <person name="Barry K."/>
            <person name="Grigoriev I.V."/>
            <person name="Crous P."/>
            <person name="Smith M.E."/>
        </authorList>
    </citation>
    <scope>NUCLEOTIDE SEQUENCE</scope>
    <source>
        <strain evidence="18">RSA 861</strain>
    </source>
</reference>
<dbReference type="Gene3D" id="3.30.930.10">
    <property type="entry name" value="Bira Bifunctional Protein, Domain 2"/>
    <property type="match status" value="1"/>
</dbReference>
<dbReference type="SUPFAM" id="SSF54991">
    <property type="entry name" value="Anticodon-binding domain of PheRS"/>
    <property type="match status" value="1"/>
</dbReference>
<keyword evidence="7" id="KW-0648">Protein biosynthesis</keyword>
<dbReference type="Proteomes" id="UP001150569">
    <property type="component" value="Unassembled WGS sequence"/>
</dbReference>
<evidence type="ECO:0000256" key="7">
    <source>
        <dbReference type="ARBA" id="ARBA00022917"/>
    </source>
</evidence>
<dbReference type="AlphaFoldDB" id="A0A9W8AD81"/>
<keyword evidence="6" id="KW-0067">ATP-binding</keyword>
<evidence type="ECO:0000256" key="14">
    <source>
        <dbReference type="ARBA" id="ARBA00073229"/>
    </source>
</evidence>
<dbReference type="FunFam" id="3.30.70.380:FF:000002">
    <property type="entry name" value="phenylalanine--tRNA ligase, mitochondrial"/>
    <property type="match status" value="1"/>
</dbReference>
<dbReference type="Pfam" id="PF01409">
    <property type="entry name" value="tRNA-synt_2d"/>
    <property type="match status" value="2"/>
</dbReference>
<evidence type="ECO:0000256" key="9">
    <source>
        <dbReference type="ARBA" id="ARBA00023128"/>
    </source>
</evidence>
<feature type="domain" description="FDX-ACB" evidence="17">
    <location>
        <begin position="408"/>
        <end position="512"/>
    </location>
</feature>
<dbReference type="Gene3D" id="3.30.70.380">
    <property type="entry name" value="Ferrodoxin-fold anticodon-binding domain"/>
    <property type="match status" value="1"/>
</dbReference>
<evidence type="ECO:0000256" key="4">
    <source>
        <dbReference type="ARBA" id="ARBA00022598"/>
    </source>
</evidence>
<evidence type="ECO:0000256" key="10">
    <source>
        <dbReference type="ARBA" id="ARBA00023146"/>
    </source>
</evidence>
<keyword evidence="19" id="KW-1185">Reference proteome</keyword>
<dbReference type="PROSITE" id="PS50862">
    <property type="entry name" value="AA_TRNA_LIGASE_II"/>
    <property type="match status" value="1"/>
</dbReference>
<evidence type="ECO:0000256" key="6">
    <source>
        <dbReference type="ARBA" id="ARBA00022840"/>
    </source>
</evidence>
<keyword evidence="5" id="KW-0547">Nucleotide-binding</keyword>
<evidence type="ECO:0000256" key="5">
    <source>
        <dbReference type="ARBA" id="ARBA00022741"/>
    </source>
</evidence>
<keyword evidence="8" id="KW-0809">Transit peptide</keyword>
<evidence type="ECO:0000256" key="12">
    <source>
        <dbReference type="ARBA" id="ARBA00049255"/>
    </source>
</evidence>
<dbReference type="InterPro" id="IPR036690">
    <property type="entry name" value="Fdx_antiC-bd_sf"/>
</dbReference>
<dbReference type="FunFam" id="3.30.930.10:FF:000053">
    <property type="entry name" value="Phenylalanyl-tRNA synthetase mitochondrial"/>
    <property type="match status" value="1"/>
</dbReference>
<comment type="similarity">
    <text evidence="2">Belongs to the class-II aminoacyl-tRNA synthetase family.</text>
</comment>
<evidence type="ECO:0000256" key="1">
    <source>
        <dbReference type="ARBA" id="ARBA00004305"/>
    </source>
</evidence>
<evidence type="ECO:0000259" key="17">
    <source>
        <dbReference type="PROSITE" id="PS51447"/>
    </source>
</evidence>
<dbReference type="GO" id="GO:0005759">
    <property type="term" value="C:mitochondrial matrix"/>
    <property type="evidence" value="ECO:0007669"/>
    <property type="project" value="UniProtKB-SubCell"/>
</dbReference>
<sequence>MLLRACLTTCYIQPVRMLGGVRLTPASSRAFKAVSYRSQAAQPAASPTAQPGTPTTPPYPETEGVSKTTAGSAPLQVLGQTFPTDAWTNLTPSIASKTDRKLHLIPGHPLGILKQLIFDQFPGYAYLDTLPPVVTTEANFDSLLIPTDHPSRSRHDAYYLNATTMLRSHTSAHQLEVLRDHGHRAFLVAADVYRRDEIDASHYPVFHQMEGVRAFSPTERADGTIQREIAAMQETIRRAGVTATEDNLVGQSDRAALQPEHTGQADEVYPVIDHLKTSLNYWVAGIFGRMARYHEATGRPDLAERLGTTDRIPVRWIEGNFPFTTPSWEMEVLYQGAWLEICGCGIMKQKIMDDAGLQDHIGWAAGFGLERLAMVLFDIPDIRLFWSEDPRFLEQFRPGTITQFAPFSKYPPCPKDISFWVPTLLASAGSDAATETGFHENDLMDLVREIAQDLVEDVKLVDRFAHPKTGQTSLCYRIVYRSMDRSVTNEEINELQERVRTRVAEQLGVTLR</sequence>
<evidence type="ECO:0000256" key="8">
    <source>
        <dbReference type="ARBA" id="ARBA00022946"/>
    </source>
</evidence>
<proteinExistence type="inferred from homology"/>
<dbReference type="PROSITE" id="PS51447">
    <property type="entry name" value="FDX_ACB"/>
    <property type="match status" value="1"/>
</dbReference>
<comment type="catalytic activity">
    <reaction evidence="12">
        <text>tRNA(Phe) + L-phenylalanine + ATP = L-phenylalanyl-tRNA(Phe) + AMP + diphosphate + H(+)</text>
        <dbReference type="Rhea" id="RHEA:19413"/>
        <dbReference type="Rhea" id="RHEA-COMP:9668"/>
        <dbReference type="Rhea" id="RHEA-COMP:9699"/>
        <dbReference type="ChEBI" id="CHEBI:15378"/>
        <dbReference type="ChEBI" id="CHEBI:30616"/>
        <dbReference type="ChEBI" id="CHEBI:33019"/>
        <dbReference type="ChEBI" id="CHEBI:58095"/>
        <dbReference type="ChEBI" id="CHEBI:78442"/>
        <dbReference type="ChEBI" id="CHEBI:78531"/>
        <dbReference type="ChEBI" id="CHEBI:456215"/>
        <dbReference type="EC" id="6.1.1.20"/>
    </reaction>
</comment>
<dbReference type="PANTHER" id="PTHR11538:SF41">
    <property type="entry name" value="PHENYLALANINE--TRNA LIGASE, MITOCHONDRIAL"/>
    <property type="match status" value="1"/>
</dbReference>
<feature type="region of interest" description="Disordered" evidence="15">
    <location>
        <begin position="42"/>
        <end position="68"/>
    </location>
</feature>
<dbReference type="EC" id="6.1.1.20" evidence="3"/>
<gene>
    <name evidence="18" type="primary">MSF1_1</name>
    <name evidence="18" type="ORF">IWQ60_001863</name>
</gene>
<dbReference type="InterPro" id="IPR005121">
    <property type="entry name" value="Fdx_antiC-bd"/>
</dbReference>
<keyword evidence="4 18" id="KW-0436">Ligase</keyword>